<dbReference type="AlphaFoldDB" id="A0A4U0UEI1"/>
<gene>
    <name evidence="3" type="ORF">B0A50_00513</name>
</gene>
<sequence length="328" mass="35441">MPDIDHFSDSSESFHSFDDDEPSPPASPLPHHQETPPAPGPGLQENKDSPSDTAPTSLSPATEASLLAESQTLKTAGNAQFKQTAFSDAIQTYDRALAICPQTLNYDLAVLRSNIAACHLKLAEWKEAVTSADKALEALEKLAPLPAPPSPKKKNNKKKNKQPTSAGKDALEASDSDPEDPSSQQIEEVTPTLELQMANLSASCHTLDQLRTLQLKLLTRRATASTAQKTWSTLQAAQQDYKTLLQPSLSVFLSSAERARLTRAASELEPQVRAAQEREMAEMMGQLRGLGDKVLRPFGLSTGDFGFEKDEGSGGYKLNFQQGGKGRG</sequence>
<name>A0A4U0UEI1_9PEZI</name>
<dbReference type="SUPFAM" id="SSF48452">
    <property type="entry name" value="TPR-like"/>
    <property type="match status" value="1"/>
</dbReference>
<dbReference type="Proteomes" id="UP000308549">
    <property type="component" value="Unassembled WGS sequence"/>
</dbReference>
<protein>
    <submittedName>
        <fullName evidence="3">Uncharacterized protein</fullName>
    </submittedName>
</protein>
<dbReference type="Gene3D" id="1.25.40.10">
    <property type="entry name" value="Tetratricopeptide repeat domain"/>
    <property type="match status" value="1"/>
</dbReference>
<keyword evidence="1" id="KW-0802">TPR repeat</keyword>
<accession>A0A4U0UEI1</accession>
<organism evidence="3 4">
    <name type="scientific">Salinomyces thailandicus</name>
    <dbReference type="NCBI Taxonomy" id="706561"/>
    <lineage>
        <taxon>Eukaryota</taxon>
        <taxon>Fungi</taxon>
        <taxon>Dikarya</taxon>
        <taxon>Ascomycota</taxon>
        <taxon>Pezizomycotina</taxon>
        <taxon>Dothideomycetes</taxon>
        <taxon>Dothideomycetidae</taxon>
        <taxon>Mycosphaerellales</taxon>
        <taxon>Teratosphaeriaceae</taxon>
        <taxon>Salinomyces</taxon>
    </lineage>
</organism>
<dbReference type="PANTHER" id="PTHR46014">
    <property type="entry name" value="TETRATRICOPEPTIDE REPEAT PROTEIN 1"/>
    <property type="match status" value="1"/>
</dbReference>
<dbReference type="EMBL" id="NAJL01000002">
    <property type="protein sequence ID" value="TKA33677.1"/>
    <property type="molecule type" value="Genomic_DNA"/>
</dbReference>
<dbReference type="OrthoDB" id="1872379at2759"/>
<dbReference type="InterPro" id="IPR011990">
    <property type="entry name" value="TPR-like_helical_dom_sf"/>
</dbReference>
<evidence type="ECO:0000256" key="2">
    <source>
        <dbReference type="SAM" id="MobiDB-lite"/>
    </source>
</evidence>
<feature type="region of interest" description="Disordered" evidence="2">
    <location>
        <begin position="1"/>
        <end position="59"/>
    </location>
</feature>
<reference evidence="3 4" key="1">
    <citation type="submission" date="2017-03" db="EMBL/GenBank/DDBJ databases">
        <title>Genomes of endolithic fungi from Antarctica.</title>
        <authorList>
            <person name="Coleine C."/>
            <person name="Masonjones S."/>
            <person name="Stajich J.E."/>
        </authorList>
    </citation>
    <scope>NUCLEOTIDE SEQUENCE [LARGE SCALE GENOMIC DNA]</scope>
    <source>
        <strain evidence="3 4">CCFEE 6315</strain>
    </source>
</reference>
<comment type="caution">
    <text evidence="3">The sequence shown here is derived from an EMBL/GenBank/DDBJ whole genome shotgun (WGS) entry which is preliminary data.</text>
</comment>
<feature type="region of interest" description="Disordered" evidence="2">
    <location>
        <begin position="143"/>
        <end position="186"/>
    </location>
</feature>
<evidence type="ECO:0000313" key="3">
    <source>
        <dbReference type="EMBL" id="TKA33677.1"/>
    </source>
</evidence>
<dbReference type="PROSITE" id="PS50005">
    <property type="entry name" value="TPR"/>
    <property type="match status" value="1"/>
</dbReference>
<feature type="repeat" description="TPR" evidence="1">
    <location>
        <begin position="70"/>
        <end position="103"/>
    </location>
</feature>
<feature type="compositionally biased region" description="Basic residues" evidence="2">
    <location>
        <begin position="151"/>
        <end position="161"/>
    </location>
</feature>
<evidence type="ECO:0000313" key="4">
    <source>
        <dbReference type="Proteomes" id="UP000308549"/>
    </source>
</evidence>
<dbReference type="SMART" id="SM00028">
    <property type="entry name" value="TPR"/>
    <property type="match status" value="2"/>
</dbReference>
<dbReference type="InterPro" id="IPR052769">
    <property type="entry name" value="TPR_domain_protein"/>
</dbReference>
<dbReference type="PANTHER" id="PTHR46014:SF1">
    <property type="entry name" value="TETRATRICOPEPTIDE REPEAT PROTEIN 1"/>
    <property type="match status" value="1"/>
</dbReference>
<keyword evidence="4" id="KW-1185">Reference proteome</keyword>
<dbReference type="InterPro" id="IPR019734">
    <property type="entry name" value="TPR_rpt"/>
</dbReference>
<evidence type="ECO:0000256" key="1">
    <source>
        <dbReference type="PROSITE-ProRule" id="PRU00339"/>
    </source>
</evidence>
<proteinExistence type="predicted"/>